<dbReference type="Proteomes" id="UP000480246">
    <property type="component" value="Unassembled WGS sequence"/>
</dbReference>
<feature type="region of interest" description="Disordered" evidence="1">
    <location>
        <begin position="32"/>
        <end position="58"/>
    </location>
</feature>
<accession>A0A7C8KRW1</accession>
<gene>
    <name evidence="2" type="ORF">F9U64_21580</name>
</gene>
<name>A0A7C8KRW1_9BACI</name>
<comment type="caution">
    <text evidence="2">The sequence shown here is derived from an EMBL/GenBank/DDBJ whole genome shotgun (WGS) entry which is preliminary data.</text>
</comment>
<dbReference type="AlphaFoldDB" id="A0A7C8KRW1"/>
<dbReference type="EMBL" id="WEID01000125">
    <property type="protein sequence ID" value="KAB8125809.1"/>
    <property type="molecule type" value="Genomic_DNA"/>
</dbReference>
<reference evidence="2 3" key="1">
    <citation type="submission" date="2019-10" db="EMBL/GenBank/DDBJ databases">
        <title>Gracilibacillus sp. nov. isolated from rice seeds.</title>
        <authorList>
            <person name="He S."/>
        </authorList>
    </citation>
    <scope>NUCLEOTIDE SEQUENCE [LARGE SCALE GENOMIC DNA]</scope>
    <source>
        <strain evidence="2 3">TD8</strain>
    </source>
</reference>
<evidence type="ECO:0000313" key="2">
    <source>
        <dbReference type="EMBL" id="KAB8125809.1"/>
    </source>
</evidence>
<dbReference type="RefSeq" id="WP_153406948.1">
    <property type="nucleotide sequence ID" value="NZ_ML762457.1"/>
</dbReference>
<keyword evidence="3" id="KW-1185">Reference proteome</keyword>
<feature type="compositionally biased region" description="Acidic residues" evidence="1">
    <location>
        <begin position="32"/>
        <end position="53"/>
    </location>
</feature>
<dbReference type="OrthoDB" id="9793135at2"/>
<evidence type="ECO:0000313" key="3">
    <source>
        <dbReference type="Proteomes" id="UP000480246"/>
    </source>
</evidence>
<protein>
    <submittedName>
        <fullName evidence="2">Uncharacterized protein</fullName>
    </submittedName>
</protein>
<sequence>MSKRTTRTAVPWVIMALLSVMIFAPLPLLADEEEEQTEENPEEIGQEMAEEESAQGISQAELEGFREDISETVIEEQLQSMELIAENKTLALYIDSQTLEIAVKVKQSDRVWFSNPADRESDSIANGENKALLDSQFSITYYNRYGQSSVMHSSVSADNGQFEMVPSENGVTVIYTLGDMSKGIDAIPKRISTERLESAILNKIEDEKLREDLQKRFMYIEEEDVYERRDESFPKVVLERTLTLFEEIGYNEEELAIDNAEAGGNEETGDGKPVFTIPIEYKLAEEQLLVSIDSANIEQNEHFPIGEIDLLPFFGAANEHRSGYMFIPDGSGALIYLNNGKTNYQPIDIPVYGEDLAEFTRRKMEVVQPARLPVFGMQQEEKGFLTVVEEGSGIASIKADVAGRLNLYNSVYSSFELKKKGEVSLSGGDRESTVSLFQEESYQGNMVLRYQFLQDQDTSYSHMATTYRDYLIEKEGLSAISEAEDIPFYLELMGSIWKRKTILGIPYKSLEPLTTFEQAEHILNELLAADVSTVKLRYNGWFNNGIHHSIPTKINIDKEIGGKNGLEAFQAYLKENDIPLFPDAAFMNVHRNSFAFQPSRDAARYLTKKIAERYPYNPASFLVDRTKSSFYLLSPDKLETTIQKFTDSFTELGIGQLALRDLGDRLHADYRTDNVIDREEARKIVETQLDYLTDNVSELMVNGGNAYVLPHSDHVLEIPATSSGYNMTDESIPFYQMVIHGSIDYAAQPMNLAADQNGNRQLLKALETGSNPYFQWFYEDPTVVKDTEFNHLYSSHYQIWLEDAISIYQESNQVLSKVRHLPITSHKKIQQGVYETQYGEEYIVTVNYNSHSIQANGETIEAEGYTFRKER</sequence>
<dbReference type="Pfam" id="PF18952">
    <property type="entry name" value="DUF5696"/>
    <property type="match status" value="1"/>
</dbReference>
<proteinExistence type="predicted"/>
<evidence type="ECO:0000256" key="1">
    <source>
        <dbReference type="SAM" id="MobiDB-lite"/>
    </source>
</evidence>
<dbReference type="InterPro" id="IPR043751">
    <property type="entry name" value="DUF5696"/>
</dbReference>
<organism evidence="2 3">
    <name type="scientific">Gracilibacillus oryzae</name>
    <dbReference type="NCBI Taxonomy" id="1672701"/>
    <lineage>
        <taxon>Bacteria</taxon>
        <taxon>Bacillati</taxon>
        <taxon>Bacillota</taxon>
        <taxon>Bacilli</taxon>
        <taxon>Bacillales</taxon>
        <taxon>Bacillaceae</taxon>
        <taxon>Gracilibacillus</taxon>
    </lineage>
</organism>